<reference evidence="1 2" key="1">
    <citation type="submission" date="2022-07" db="EMBL/GenBank/DDBJ databases">
        <title>Mucilaginibacter sp. JC4.</title>
        <authorList>
            <person name="Le V."/>
            <person name="Ko S.-R."/>
            <person name="Ahn C.-Y."/>
            <person name="Oh H.-M."/>
        </authorList>
    </citation>
    <scope>NUCLEOTIDE SEQUENCE [LARGE SCALE GENOMIC DNA]</scope>
    <source>
        <strain evidence="1 2">JC4</strain>
    </source>
</reference>
<dbReference type="RefSeq" id="WP_256537483.1">
    <property type="nucleotide sequence ID" value="NZ_JANHOH010000001.1"/>
</dbReference>
<protein>
    <recommendedName>
        <fullName evidence="3">Glycosyl transferase family 1 domain-containing protein</fullName>
    </recommendedName>
</protein>
<organism evidence="1 2">
    <name type="scientific">Mucilaginibacter aquariorum</name>
    <dbReference type="NCBI Taxonomy" id="2967225"/>
    <lineage>
        <taxon>Bacteria</taxon>
        <taxon>Pseudomonadati</taxon>
        <taxon>Bacteroidota</taxon>
        <taxon>Sphingobacteriia</taxon>
        <taxon>Sphingobacteriales</taxon>
        <taxon>Sphingobacteriaceae</taxon>
        <taxon>Mucilaginibacter</taxon>
    </lineage>
</organism>
<evidence type="ECO:0000313" key="2">
    <source>
        <dbReference type="Proteomes" id="UP001204376"/>
    </source>
</evidence>
<accession>A0ABT1SYY4</accession>
<gene>
    <name evidence="1" type="ORF">NPE20_04885</name>
</gene>
<evidence type="ECO:0000313" key="1">
    <source>
        <dbReference type="EMBL" id="MCQ6957276.1"/>
    </source>
</evidence>
<dbReference type="Proteomes" id="UP001204376">
    <property type="component" value="Unassembled WGS sequence"/>
</dbReference>
<evidence type="ECO:0008006" key="3">
    <source>
        <dbReference type="Google" id="ProtNLM"/>
    </source>
</evidence>
<proteinExistence type="predicted"/>
<keyword evidence="2" id="KW-1185">Reference proteome</keyword>
<sequence>MLRINLVARIAKDKNSFLDLVYVAHKLKQNNFDDFAILFIGAVESISIYQNIVRMAELLGVTSNIKFTEKSIAMTALPEDVKDGYFFNFTVGNFMGYSSVECVNLGFKTIFCNADKRLVNEQYNYINVCPDIDSVVDLILLISKDPAPVNMEIQKNNLSMKRSFLLNQEEAGLLRSWIVPAQ</sequence>
<comment type="caution">
    <text evidence="1">The sequence shown here is derived from an EMBL/GenBank/DDBJ whole genome shotgun (WGS) entry which is preliminary data.</text>
</comment>
<name>A0ABT1SYY4_9SPHI</name>
<dbReference type="EMBL" id="JANHOH010000001">
    <property type="protein sequence ID" value="MCQ6957276.1"/>
    <property type="molecule type" value="Genomic_DNA"/>
</dbReference>